<comment type="caution">
    <text evidence="14">The sequence shown here is derived from an EMBL/GenBank/DDBJ whole genome shotgun (WGS) entry which is preliminary data.</text>
</comment>
<dbReference type="Pfam" id="PF01868">
    <property type="entry name" value="RNase_P-MRP_p29"/>
    <property type="match status" value="1"/>
</dbReference>
<evidence type="ECO:0000256" key="4">
    <source>
        <dbReference type="ARBA" id="ARBA00016225"/>
    </source>
</evidence>
<protein>
    <recommendedName>
        <fullName evidence="4">Ribonuclease P protein subunit p29</fullName>
    </recommendedName>
</protein>
<evidence type="ECO:0000313" key="15">
    <source>
        <dbReference type="Proteomes" id="UP000242875"/>
    </source>
</evidence>
<dbReference type="EMBL" id="MVBO01000121">
    <property type="protein sequence ID" value="OZJ02847.1"/>
    <property type="molecule type" value="Genomic_DNA"/>
</dbReference>
<dbReference type="GO" id="GO:0030677">
    <property type="term" value="C:ribonuclease P complex"/>
    <property type="evidence" value="ECO:0007669"/>
    <property type="project" value="InterPro"/>
</dbReference>
<evidence type="ECO:0000256" key="13">
    <source>
        <dbReference type="SAM" id="MobiDB-lite"/>
    </source>
</evidence>
<comment type="function">
    <text evidence="1">Component of ribonuclease P, a ribonucleoprotein complex that generates mature tRNA molecules by cleaving their 5'-ends.</text>
</comment>
<dbReference type="InterPro" id="IPR016848">
    <property type="entry name" value="RNase_P/MRP_Rpp29-subunit"/>
</dbReference>
<dbReference type="InterPro" id="IPR023538">
    <property type="entry name" value="RNP1"/>
</dbReference>
<dbReference type="GO" id="GO:0016787">
    <property type="term" value="F:hydrolase activity"/>
    <property type="evidence" value="ECO:0007669"/>
    <property type="project" value="UniProtKB-KW"/>
</dbReference>
<name>A0A261XWW2_9FUNG</name>
<evidence type="ECO:0000256" key="8">
    <source>
        <dbReference type="ARBA" id="ARBA00022722"/>
    </source>
</evidence>
<evidence type="ECO:0000256" key="2">
    <source>
        <dbReference type="ARBA" id="ARBA00004604"/>
    </source>
</evidence>
<dbReference type="AlphaFoldDB" id="A0A261XWW2"/>
<evidence type="ECO:0000256" key="7">
    <source>
        <dbReference type="ARBA" id="ARBA00022694"/>
    </source>
</evidence>
<keyword evidence="11" id="KW-0539">Nucleus</keyword>
<evidence type="ECO:0000256" key="1">
    <source>
        <dbReference type="ARBA" id="ARBA00002435"/>
    </source>
</evidence>
<keyword evidence="10" id="KW-0378">Hydrolase</keyword>
<dbReference type="InterPro" id="IPR002730">
    <property type="entry name" value="Rpp29/RNP1"/>
</dbReference>
<evidence type="ECO:0000256" key="11">
    <source>
        <dbReference type="ARBA" id="ARBA00023242"/>
    </source>
</evidence>
<evidence type="ECO:0000256" key="10">
    <source>
        <dbReference type="ARBA" id="ARBA00022801"/>
    </source>
</evidence>
<dbReference type="GO" id="GO:0004519">
    <property type="term" value="F:endonuclease activity"/>
    <property type="evidence" value="ECO:0007669"/>
    <property type="project" value="UniProtKB-KW"/>
</dbReference>
<comment type="subcellular location">
    <subcellularLocation>
        <location evidence="2">Nucleus</location>
        <location evidence="2">Nucleolus</location>
    </subcellularLocation>
</comment>
<dbReference type="FunFam" id="2.30.30.210:FF:000001">
    <property type="entry name" value="Ribonuclease P protein subunit p29"/>
    <property type="match status" value="1"/>
</dbReference>
<keyword evidence="6" id="KW-0597">Phosphoprotein</keyword>
<dbReference type="GO" id="GO:0006364">
    <property type="term" value="P:rRNA processing"/>
    <property type="evidence" value="ECO:0007669"/>
    <property type="project" value="TreeGrafter"/>
</dbReference>
<dbReference type="SUPFAM" id="SSF101744">
    <property type="entry name" value="Rof/RNase P subunit-like"/>
    <property type="match status" value="1"/>
</dbReference>
<dbReference type="Gene3D" id="2.30.30.210">
    <property type="entry name" value="Ribonuclease P/MRP, subunit p29"/>
    <property type="match status" value="1"/>
</dbReference>
<dbReference type="GO" id="GO:0005730">
    <property type="term" value="C:nucleolus"/>
    <property type="evidence" value="ECO:0007669"/>
    <property type="project" value="UniProtKB-SubCell"/>
</dbReference>
<dbReference type="OrthoDB" id="124041at2759"/>
<keyword evidence="5" id="KW-0963">Cytoplasm</keyword>
<keyword evidence="8" id="KW-0540">Nuclease</keyword>
<proteinExistence type="inferred from homology"/>
<feature type="compositionally biased region" description="Basic residues" evidence="13">
    <location>
        <begin position="79"/>
        <end position="89"/>
    </location>
</feature>
<evidence type="ECO:0000256" key="5">
    <source>
        <dbReference type="ARBA" id="ARBA00022490"/>
    </source>
</evidence>
<dbReference type="SMART" id="SM00538">
    <property type="entry name" value="POP4"/>
    <property type="match status" value="1"/>
</dbReference>
<dbReference type="GO" id="GO:0000172">
    <property type="term" value="C:ribonuclease MRP complex"/>
    <property type="evidence" value="ECO:0007669"/>
    <property type="project" value="InterPro"/>
</dbReference>
<dbReference type="InterPro" id="IPR023534">
    <property type="entry name" value="Rof/RNase_P-like"/>
</dbReference>
<feature type="region of interest" description="Disordered" evidence="13">
    <location>
        <begin position="63"/>
        <end position="89"/>
    </location>
</feature>
<keyword evidence="7" id="KW-0819">tRNA processing</keyword>
<evidence type="ECO:0000256" key="3">
    <source>
        <dbReference type="ARBA" id="ARBA00006181"/>
    </source>
</evidence>
<dbReference type="GO" id="GO:0033204">
    <property type="term" value="F:ribonuclease P RNA binding"/>
    <property type="evidence" value="ECO:0007669"/>
    <property type="project" value="InterPro"/>
</dbReference>
<reference evidence="14 15" key="1">
    <citation type="journal article" date="2017" name="Mycologia">
        <title>Bifiguratus adelaidae, gen. et sp. nov., a new member of Mucoromycotina in endophytic and soil-dwelling habitats.</title>
        <authorList>
            <person name="Torres-Cruz T.J."/>
            <person name="Billingsley Tobias T.L."/>
            <person name="Almatruk M."/>
            <person name="Hesse C."/>
            <person name="Kuske C.R."/>
            <person name="Desiro A."/>
            <person name="Benucci G.M."/>
            <person name="Bonito G."/>
            <person name="Stajich J.E."/>
            <person name="Dunlap C."/>
            <person name="Arnold A.E."/>
            <person name="Porras-Alfaro A."/>
        </authorList>
    </citation>
    <scope>NUCLEOTIDE SEQUENCE [LARGE SCALE GENOMIC DNA]</scope>
    <source>
        <strain evidence="14 15">AZ0501</strain>
    </source>
</reference>
<dbReference type="PANTHER" id="PTHR13348:SF0">
    <property type="entry name" value="RIBONUCLEASE P PROTEIN SUBUNIT P29"/>
    <property type="match status" value="1"/>
</dbReference>
<dbReference type="GO" id="GO:0001682">
    <property type="term" value="P:tRNA 5'-leader removal"/>
    <property type="evidence" value="ECO:0007669"/>
    <property type="project" value="InterPro"/>
</dbReference>
<dbReference type="PANTHER" id="PTHR13348">
    <property type="entry name" value="RIBONUCLEASE P SUBUNIT P29"/>
    <property type="match status" value="1"/>
</dbReference>
<comment type="similarity">
    <text evidence="3">Belongs to the eukaryotic/archaeal RNase P protein component 1 family.</text>
</comment>
<keyword evidence="9" id="KW-0255">Endonuclease</keyword>
<dbReference type="InterPro" id="IPR036980">
    <property type="entry name" value="RNase_P/MRP_Rpp29_sf"/>
</dbReference>
<keyword evidence="15" id="KW-1185">Reference proteome</keyword>
<comment type="subunit">
    <text evidence="12">Component of nuclear RNase P and RNase MRP ribonucleoproteins. RNase P consists of a catalytic RNA moiety and 10 different protein chains; POP1, POP4, POP5, POP7, RPP14, RPP21, RPP25, RPP30, RPP38 and RPP40. Within the RNase P complex, POP1, POP7 and RPP25 form the 'finger' subcomplex, POP5, RPP14, RPP40 and homodimeric RPP30 form the 'palm' subcomplex, and RPP21, POP4 and RPP38 form the 'wrist' subcomplex. All subunits of the RNase P complex interact with the catalytic RNA. Several subunits of RNase P are also part of the RNase MRP complex. RNase MRP consists of a catalytic RNA moiety and about 8 protein subunits; POP1, POP7, RPP25, RPP30, RPP38, RPP40 and possibly also POP4 and POP5.</text>
</comment>
<dbReference type="Proteomes" id="UP000242875">
    <property type="component" value="Unassembled WGS sequence"/>
</dbReference>
<sequence length="230" mass="26526">MGEKQDKDQLYSKLSAHIQQTEHIARENAYIDPVTKAFVPNFVTSLIPSEGQPQRTYDTKVKGKVLSLDNPTKPTGKDKSRRTHQRKKLTAKEKRELKIYDFPQESRKYEIFLPLHQLWLGYMEELLGQGSNDAAFLPKLLKADYHGAMMTVTRSKCPSFVGVNGIMIQETENTFKIITPQDKLKVIPKVANVFSFKLRDKTYTIYGNQIRYRAAERVARKFKTKPTIDL</sequence>
<organism evidence="14 15">
    <name type="scientific">Bifiguratus adelaidae</name>
    <dbReference type="NCBI Taxonomy" id="1938954"/>
    <lineage>
        <taxon>Eukaryota</taxon>
        <taxon>Fungi</taxon>
        <taxon>Fungi incertae sedis</taxon>
        <taxon>Mucoromycota</taxon>
        <taxon>Mucoromycotina</taxon>
        <taxon>Endogonomycetes</taxon>
        <taxon>Endogonales</taxon>
        <taxon>Endogonales incertae sedis</taxon>
        <taxon>Bifiguratus</taxon>
    </lineage>
</organism>
<gene>
    <name evidence="14" type="ORF">BZG36_03223</name>
</gene>
<evidence type="ECO:0000313" key="14">
    <source>
        <dbReference type="EMBL" id="OZJ02847.1"/>
    </source>
</evidence>
<evidence type="ECO:0000256" key="9">
    <source>
        <dbReference type="ARBA" id="ARBA00022759"/>
    </source>
</evidence>
<accession>A0A261XWW2</accession>
<evidence type="ECO:0000256" key="6">
    <source>
        <dbReference type="ARBA" id="ARBA00022553"/>
    </source>
</evidence>
<dbReference type="HAMAP" id="MF_00754">
    <property type="entry name" value="RNase_P_1"/>
    <property type="match status" value="1"/>
</dbReference>
<evidence type="ECO:0000256" key="12">
    <source>
        <dbReference type="ARBA" id="ARBA00046486"/>
    </source>
</evidence>